<dbReference type="GO" id="GO:0005829">
    <property type="term" value="C:cytosol"/>
    <property type="evidence" value="ECO:0007669"/>
    <property type="project" value="TreeGrafter"/>
</dbReference>
<dbReference type="InterPro" id="IPR035959">
    <property type="entry name" value="RutC-like_sf"/>
</dbReference>
<dbReference type="EMBL" id="JACHGT010000020">
    <property type="protein sequence ID" value="MBB6039235.1"/>
    <property type="molecule type" value="Genomic_DNA"/>
</dbReference>
<dbReference type="PANTHER" id="PTHR11803:SF58">
    <property type="entry name" value="PROTEIN HMF1-RELATED"/>
    <property type="match status" value="1"/>
</dbReference>
<proteinExistence type="inferred from homology"/>
<evidence type="ECO:0000256" key="1">
    <source>
        <dbReference type="ARBA" id="ARBA00010552"/>
    </source>
</evidence>
<accession>A0A841FSI6</accession>
<dbReference type="Pfam" id="PF01042">
    <property type="entry name" value="Ribonuc_L-PSP"/>
    <property type="match status" value="1"/>
</dbReference>
<organism evidence="2 3">
    <name type="scientific">Phytomonospora endophytica</name>
    <dbReference type="NCBI Taxonomy" id="714109"/>
    <lineage>
        <taxon>Bacteria</taxon>
        <taxon>Bacillati</taxon>
        <taxon>Actinomycetota</taxon>
        <taxon>Actinomycetes</taxon>
        <taxon>Micromonosporales</taxon>
        <taxon>Micromonosporaceae</taxon>
        <taxon>Phytomonospora</taxon>
    </lineage>
</organism>
<name>A0A841FSI6_9ACTN</name>
<dbReference type="Proteomes" id="UP000548476">
    <property type="component" value="Unassembled WGS sequence"/>
</dbReference>
<comment type="similarity">
    <text evidence="1">Belongs to the RutC family.</text>
</comment>
<keyword evidence="3" id="KW-1185">Reference proteome</keyword>
<dbReference type="CDD" id="cd00448">
    <property type="entry name" value="YjgF_YER057c_UK114_family"/>
    <property type="match status" value="1"/>
</dbReference>
<dbReference type="PANTHER" id="PTHR11803">
    <property type="entry name" value="2-IMINOBUTANOATE/2-IMINOPROPANOATE DEAMINASE RIDA"/>
    <property type="match status" value="1"/>
</dbReference>
<sequence length="136" mass="14075">MTNTLIDPEGLTRVPLYRQVSVATGTRLVHIAGQVAWDAEGRVVGEGDLAAQVERCYLNIATALTEVGGSLADVVKLTAYFVDFDPARIPLFVEGAARASAKLGVDVPLPPLTGLGVVALAGPALLVEIEAVAVLA</sequence>
<reference evidence="2 3" key="1">
    <citation type="submission" date="2020-08" db="EMBL/GenBank/DDBJ databases">
        <title>Genomic Encyclopedia of Type Strains, Phase IV (KMG-IV): sequencing the most valuable type-strain genomes for metagenomic binning, comparative biology and taxonomic classification.</title>
        <authorList>
            <person name="Goeker M."/>
        </authorList>
    </citation>
    <scope>NUCLEOTIDE SEQUENCE [LARGE SCALE GENOMIC DNA]</scope>
    <source>
        <strain evidence="2 3">YIM 65646</strain>
    </source>
</reference>
<dbReference type="SUPFAM" id="SSF55298">
    <property type="entry name" value="YjgF-like"/>
    <property type="match status" value="1"/>
</dbReference>
<protein>
    <submittedName>
        <fullName evidence="2">Enamine deaminase RidA (YjgF/YER057c/UK114 family)</fullName>
    </submittedName>
</protein>
<dbReference type="Gene3D" id="3.30.1330.40">
    <property type="entry name" value="RutC-like"/>
    <property type="match status" value="1"/>
</dbReference>
<gene>
    <name evidence="2" type="ORF">HNR73_007126</name>
</gene>
<evidence type="ECO:0000313" key="2">
    <source>
        <dbReference type="EMBL" id="MBB6039235.1"/>
    </source>
</evidence>
<dbReference type="RefSeq" id="WP_184792318.1">
    <property type="nucleotide sequence ID" value="NZ_BONT01000050.1"/>
</dbReference>
<dbReference type="GO" id="GO:0019239">
    <property type="term" value="F:deaminase activity"/>
    <property type="evidence" value="ECO:0007669"/>
    <property type="project" value="TreeGrafter"/>
</dbReference>
<evidence type="ECO:0000313" key="3">
    <source>
        <dbReference type="Proteomes" id="UP000548476"/>
    </source>
</evidence>
<dbReference type="AlphaFoldDB" id="A0A841FSI6"/>
<comment type="caution">
    <text evidence="2">The sequence shown here is derived from an EMBL/GenBank/DDBJ whole genome shotgun (WGS) entry which is preliminary data.</text>
</comment>
<dbReference type="InterPro" id="IPR006175">
    <property type="entry name" value="YjgF/YER057c/UK114"/>
</dbReference>